<evidence type="ECO:0000256" key="1">
    <source>
        <dbReference type="ARBA" id="ARBA00004141"/>
    </source>
</evidence>
<dbReference type="EMBL" id="FOJI01000006">
    <property type="protein sequence ID" value="SEW19513.1"/>
    <property type="molecule type" value="Genomic_DNA"/>
</dbReference>
<evidence type="ECO:0000313" key="8">
    <source>
        <dbReference type="Proteomes" id="UP000199701"/>
    </source>
</evidence>
<keyword evidence="7" id="KW-0645">Protease</keyword>
<comment type="subcellular location">
    <subcellularLocation>
        <location evidence="1">Membrane</location>
        <topology evidence="1">Multi-pass membrane protein</topology>
    </subcellularLocation>
</comment>
<keyword evidence="3 6" id="KW-1133">Transmembrane helix</keyword>
<keyword evidence="2 6" id="KW-0812">Transmembrane</keyword>
<feature type="transmembrane region" description="Helical" evidence="6">
    <location>
        <begin position="160"/>
        <end position="181"/>
    </location>
</feature>
<feature type="transmembrane region" description="Helical" evidence="6">
    <location>
        <begin position="201"/>
        <end position="225"/>
    </location>
</feature>
<feature type="transmembrane region" description="Helical" evidence="6">
    <location>
        <begin position="21"/>
        <end position="40"/>
    </location>
</feature>
<evidence type="ECO:0000256" key="3">
    <source>
        <dbReference type="ARBA" id="ARBA00022989"/>
    </source>
</evidence>
<feature type="transmembrane region" description="Helical" evidence="6">
    <location>
        <begin position="60"/>
        <end position="83"/>
    </location>
</feature>
<evidence type="ECO:0000256" key="6">
    <source>
        <dbReference type="SAM" id="Phobius"/>
    </source>
</evidence>
<keyword evidence="8" id="KW-1185">Reference proteome</keyword>
<evidence type="ECO:0000256" key="5">
    <source>
        <dbReference type="SAM" id="MobiDB-lite"/>
    </source>
</evidence>
<dbReference type="GO" id="GO:0016020">
    <property type="term" value="C:membrane"/>
    <property type="evidence" value="ECO:0007669"/>
    <property type="project" value="UniProtKB-SubCell"/>
</dbReference>
<accession>A0A1I0PYH5</accession>
<dbReference type="RefSeq" id="WP_092453278.1">
    <property type="nucleotide sequence ID" value="NZ_FOJI01000006.1"/>
</dbReference>
<keyword evidence="7" id="KW-0378">Hydrolase</keyword>
<dbReference type="SUPFAM" id="SSF144091">
    <property type="entry name" value="Rhomboid-like"/>
    <property type="match status" value="1"/>
</dbReference>
<dbReference type="STRING" id="99656.SAMN05421659_106128"/>
<dbReference type="GO" id="GO:0006508">
    <property type="term" value="P:proteolysis"/>
    <property type="evidence" value="ECO:0007669"/>
    <property type="project" value="UniProtKB-KW"/>
</dbReference>
<keyword evidence="4 6" id="KW-0472">Membrane</keyword>
<feature type="transmembrane region" description="Helical" evidence="6">
    <location>
        <begin position="95"/>
        <end position="118"/>
    </location>
</feature>
<reference evidence="7 8" key="1">
    <citation type="submission" date="2016-10" db="EMBL/GenBank/DDBJ databases">
        <authorList>
            <person name="de Groot N.N."/>
        </authorList>
    </citation>
    <scope>NUCLEOTIDE SEQUENCE [LARGE SCALE GENOMIC DNA]</scope>
    <source>
        <strain evidence="7 8">DSM 9179</strain>
    </source>
</reference>
<dbReference type="InterPro" id="IPR035952">
    <property type="entry name" value="Rhomboid-like_sf"/>
</dbReference>
<sequence length="343" mass="39468">MKWFSKLERKYSKYAIKNLMFYIIALYAFGFIINLFYPIVYVEYFSLNAEMILHGQVWRIITFIIQPTTTSVIFIFFSLYLYYMIGTVLERAWGAFRFNVYFFMGVILHVLAAILIYLVFGVNLQLNTYYLNMALFMAFATVQPDMQLLLFFFIPIKIKWLAYLDAAFFIATIVFGYLTPWLPTNIWLGLSSIGVLPAPGYVYSAYVLATAALVSMLNFIVFFLISRSNQKTKTQKRYSQAMKDNYKGFGGSTKQNNQAGTSSTNSTNSTSGTSDANVTNKYHKITKHKCAVCGKTENDGDDLIFRFCSKCEGNYEYCSEHLYTHKHVTNETKENVSNFPNNN</sequence>
<feature type="compositionally biased region" description="Low complexity" evidence="5">
    <location>
        <begin position="260"/>
        <end position="274"/>
    </location>
</feature>
<dbReference type="GO" id="GO:0008233">
    <property type="term" value="F:peptidase activity"/>
    <property type="evidence" value="ECO:0007669"/>
    <property type="project" value="UniProtKB-KW"/>
</dbReference>
<evidence type="ECO:0000256" key="4">
    <source>
        <dbReference type="ARBA" id="ARBA00023136"/>
    </source>
</evidence>
<organism evidence="7 8">
    <name type="scientific">[Clostridium] fimetarium</name>
    <dbReference type="NCBI Taxonomy" id="99656"/>
    <lineage>
        <taxon>Bacteria</taxon>
        <taxon>Bacillati</taxon>
        <taxon>Bacillota</taxon>
        <taxon>Clostridia</taxon>
        <taxon>Lachnospirales</taxon>
        <taxon>Lachnospiraceae</taxon>
    </lineage>
</organism>
<gene>
    <name evidence="7" type="ORF">SAMN05421659_106128</name>
</gene>
<evidence type="ECO:0000256" key="2">
    <source>
        <dbReference type="ARBA" id="ARBA00022692"/>
    </source>
</evidence>
<dbReference type="Proteomes" id="UP000199701">
    <property type="component" value="Unassembled WGS sequence"/>
</dbReference>
<name>A0A1I0PYH5_9FIRM</name>
<evidence type="ECO:0000313" key="7">
    <source>
        <dbReference type="EMBL" id="SEW19513.1"/>
    </source>
</evidence>
<proteinExistence type="predicted"/>
<protein>
    <submittedName>
        <fullName evidence="7">Membrane associated serine protease, rhomboid family</fullName>
    </submittedName>
</protein>
<feature type="transmembrane region" description="Helical" evidence="6">
    <location>
        <begin position="130"/>
        <end position="153"/>
    </location>
</feature>
<dbReference type="AlphaFoldDB" id="A0A1I0PYH5"/>
<feature type="region of interest" description="Disordered" evidence="5">
    <location>
        <begin position="250"/>
        <end position="276"/>
    </location>
</feature>
<dbReference type="OrthoDB" id="9778756at2"/>